<dbReference type="PANTHER" id="PTHR11360">
    <property type="entry name" value="MONOCARBOXYLATE TRANSPORTER"/>
    <property type="match status" value="1"/>
</dbReference>
<dbReference type="GO" id="GO:0022857">
    <property type="term" value="F:transmembrane transporter activity"/>
    <property type="evidence" value="ECO:0007669"/>
    <property type="project" value="InterPro"/>
</dbReference>
<feature type="transmembrane region" description="Helical" evidence="4">
    <location>
        <begin position="426"/>
        <end position="445"/>
    </location>
</feature>
<dbReference type="Gene3D" id="3.90.180.10">
    <property type="entry name" value="Medium-chain alcohol dehydrogenases, catalytic domain"/>
    <property type="match status" value="1"/>
</dbReference>
<evidence type="ECO:0000256" key="1">
    <source>
        <dbReference type="ARBA" id="ARBA00004141"/>
    </source>
</evidence>
<proteinExistence type="inferred from homology"/>
<dbReference type="GO" id="GO:0016020">
    <property type="term" value="C:membrane"/>
    <property type="evidence" value="ECO:0007669"/>
    <property type="project" value="UniProtKB-SubCell"/>
</dbReference>
<dbReference type="SUPFAM" id="SSF50129">
    <property type="entry name" value="GroES-like"/>
    <property type="match status" value="1"/>
</dbReference>
<feature type="transmembrane region" description="Helical" evidence="4">
    <location>
        <begin position="331"/>
        <end position="351"/>
    </location>
</feature>
<dbReference type="InterPro" id="IPR011032">
    <property type="entry name" value="GroES-like_sf"/>
</dbReference>
<dbReference type="EMBL" id="NKJJ02000008">
    <property type="protein sequence ID" value="TPR10229.1"/>
    <property type="molecule type" value="Genomic_DNA"/>
</dbReference>
<protein>
    <submittedName>
        <fullName evidence="6">ABC transporter transmembrane region family protein</fullName>
    </submittedName>
</protein>
<comment type="subcellular location">
    <subcellularLocation>
        <location evidence="1">Membrane</location>
        <topology evidence="1">Multi-pass membrane protein</topology>
    </subcellularLocation>
</comment>
<feature type="transmembrane region" description="Helical" evidence="4">
    <location>
        <begin position="457"/>
        <end position="475"/>
    </location>
</feature>
<evidence type="ECO:0000256" key="4">
    <source>
        <dbReference type="SAM" id="Phobius"/>
    </source>
</evidence>
<feature type="transmembrane region" description="Helical" evidence="4">
    <location>
        <begin position="264"/>
        <end position="287"/>
    </location>
</feature>
<dbReference type="VEuPathDB" id="FungiDB:An16g01700"/>
<gene>
    <name evidence="6" type="ORF">CAN33_0055425</name>
</gene>
<dbReference type="PROSITE" id="PS50850">
    <property type="entry name" value="MFS"/>
    <property type="match status" value="1"/>
</dbReference>
<reference evidence="7" key="1">
    <citation type="submission" date="2018-10" db="EMBL/GenBank/DDBJ databases">
        <title>FDA dAtabase for Regulatory Grade micrObial Sequences (FDA-ARGOS): Supporting development and validation of Infectious Disease Dx tests.</title>
        <authorList>
            <person name="Kerrigan L."/>
            <person name="Tallon L."/>
            <person name="Sadzewicz L."/>
            <person name="Sengamalay N."/>
            <person name="Ott S."/>
            <person name="Godinez A."/>
            <person name="Nagaraj S."/>
            <person name="Vavikolanu K."/>
            <person name="Nadendla S."/>
            <person name="George J."/>
            <person name="Sichtig H."/>
        </authorList>
    </citation>
    <scope>NUCLEOTIDE SEQUENCE [LARGE SCALE GENOMIC DNA]</scope>
    <source>
        <strain evidence="7">FDAARGOS_311</strain>
    </source>
</reference>
<dbReference type="VEuPathDB" id="FungiDB:ATCC64974_72820"/>
<comment type="caution">
    <text evidence="6">The sequence shown here is derived from an EMBL/GenBank/DDBJ whole genome shotgun (WGS) entry which is preliminary data.</text>
</comment>
<feature type="compositionally biased region" description="Basic and acidic residues" evidence="3">
    <location>
        <begin position="103"/>
        <end position="112"/>
    </location>
</feature>
<name>A0A505IH08_ASPNG</name>
<feature type="transmembrane region" description="Helical" evidence="4">
    <location>
        <begin position="381"/>
        <end position="406"/>
    </location>
</feature>
<dbReference type="VEuPathDB" id="FungiDB:ASPNIDRAFT2_1108255"/>
<feature type="region of interest" description="Disordered" evidence="3">
    <location>
        <begin position="95"/>
        <end position="136"/>
    </location>
</feature>
<feature type="transmembrane region" description="Helical" evidence="4">
    <location>
        <begin position="299"/>
        <end position="319"/>
    </location>
</feature>
<evidence type="ECO:0000259" key="5">
    <source>
        <dbReference type="PROSITE" id="PS50850"/>
    </source>
</evidence>
<evidence type="ECO:0000313" key="6">
    <source>
        <dbReference type="EMBL" id="TPR10229.1"/>
    </source>
</evidence>
<keyword evidence="4" id="KW-1133">Transmembrane helix</keyword>
<keyword evidence="4" id="KW-0472">Membrane</keyword>
<evidence type="ECO:0000256" key="3">
    <source>
        <dbReference type="SAM" id="MobiDB-lite"/>
    </source>
</evidence>
<dbReference type="InterPro" id="IPR013154">
    <property type="entry name" value="ADH-like_N"/>
</dbReference>
<dbReference type="InterPro" id="IPR020846">
    <property type="entry name" value="MFS_dom"/>
</dbReference>
<feature type="transmembrane region" description="Helical" evidence="4">
    <location>
        <begin position="556"/>
        <end position="577"/>
    </location>
</feature>
<evidence type="ECO:0000313" key="7">
    <source>
        <dbReference type="Proteomes" id="UP000197666"/>
    </source>
</evidence>
<evidence type="ECO:0000256" key="2">
    <source>
        <dbReference type="ARBA" id="ARBA00006727"/>
    </source>
</evidence>
<comment type="similarity">
    <text evidence="2">Belongs to the major facilitator superfamily. Monocarboxylate porter (TC 2.A.1.13) family.</text>
</comment>
<feature type="transmembrane region" description="Helical" evidence="4">
    <location>
        <begin position="190"/>
        <end position="209"/>
    </location>
</feature>
<feature type="transmembrane region" description="Helical" evidence="4">
    <location>
        <begin position="221"/>
        <end position="244"/>
    </location>
</feature>
<dbReference type="SUPFAM" id="SSF103473">
    <property type="entry name" value="MFS general substrate transporter"/>
    <property type="match status" value="1"/>
</dbReference>
<sequence length="590" mass="64017">MSTLQPSVNRALVLHPGGTFTHSERRIPTIESNRDVLVRVVATGLCGSDIHYWQHGKLGEYEVTQPLILAHESSGVIVATGGNFQGLKINDRVALEPRNPSEPSHRRPKPTDSLRLVNQSEPDSKGRSSTKATDHESVSEFTYPEGGFAAWTVAIGCWCSMTAGLGLVNSVGVLEAYVSYNMLPSSSPSAIGWIFGIYVFISYFCGVQIGPIFDARGPRELMILGTVCSLAGIFCLGLCTGTVPLTGSQAHAANSSFFSFLPEYYQFILSLSILNGIGSSFLFTPAMGTISHWFNAKRGLASGFAFTGSGLGGVIFPLMLQSLIPRLGWGWSMRLVGFVLLFLCILSVVLCRSRLPPKRGATSSWRDVLPSAAIFRDGTGAMAVTSAGVFLVEWAYFVPITYLPTYYLTRKGLSGRQAIVDSDAAFAYRLLAILNSVSCLGRFFIGYIADRIGRYNTMIVSTLLCLVSVMCLWLPDAMADSPPTLALIIAFVILFGFASGSNISLTPVCVGQLCGTQDYGRYYASAYTLVSFGCLTGIPIAGSLMKATDDSGRKSFWGVILFTGMSYIASFACFLWVRVRIKGWNWKVIW</sequence>
<dbReference type="InterPro" id="IPR036259">
    <property type="entry name" value="MFS_trans_sf"/>
</dbReference>
<organism evidence="6 7">
    <name type="scientific">Aspergillus niger</name>
    <dbReference type="NCBI Taxonomy" id="5061"/>
    <lineage>
        <taxon>Eukaryota</taxon>
        <taxon>Fungi</taxon>
        <taxon>Dikarya</taxon>
        <taxon>Ascomycota</taxon>
        <taxon>Pezizomycotina</taxon>
        <taxon>Eurotiomycetes</taxon>
        <taxon>Eurotiomycetidae</taxon>
        <taxon>Eurotiales</taxon>
        <taxon>Aspergillaceae</taxon>
        <taxon>Aspergillus</taxon>
        <taxon>Aspergillus subgen. Circumdati</taxon>
    </lineage>
</organism>
<feature type="domain" description="Major facilitator superfamily (MFS) profile" evidence="5">
    <location>
        <begin position="152"/>
        <end position="582"/>
    </location>
</feature>
<feature type="transmembrane region" description="Helical" evidence="4">
    <location>
        <begin position="148"/>
        <end position="170"/>
    </location>
</feature>
<dbReference type="PANTHER" id="PTHR11360:SF177">
    <property type="entry name" value="RIBOFLAVIN TRANSPORTER MCH5"/>
    <property type="match status" value="1"/>
</dbReference>
<dbReference type="Proteomes" id="UP000197666">
    <property type="component" value="Unassembled WGS sequence"/>
</dbReference>
<dbReference type="VEuPathDB" id="FungiDB:M747DRAFT_283597"/>
<keyword evidence="4 6" id="KW-0812">Transmembrane</keyword>
<dbReference type="Gene3D" id="1.20.1250.20">
    <property type="entry name" value="MFS general substrate transporter like domains"/>
    <property type="match status" value="2"/>
</dbReference>
<dbReference type="VEuPathDB" id="FungiDB:ATCC64974_72810"/>
<dbReference type="AlphaFoldDB" id="A0A505IH08"/>
<feature type="transmembrane region" description="Helical" evidence="4">
    <location>
        <begin position="487"/>
        <end position="510"/>
    </location>
</feature>
<feature type="transmembrane region" description="Helical" evidence="4">
    <location>
        <begin position="522"/>
        <end position="544"/>
    </location>
</feature>
<dbReference type="VEuPathDB" id="FungiDB:An16g01690"/>
<dbReference type="InterPro" id="IPR050327">
    <property type="entry name" value="Proton-linked_MCT"/>
</dbReference>
<dbReference type="VEuPathDB" id="FungiDB:M747DRAFT_307481"/>
<feature type="compositionally biased region" description="Basic and acidic residues" evidence="3">
    <location>
        <begin position="122"/>
        <end position="136"/>
    </location>
</feature>
<dbReference type="Pfam" id="PF08240">
    <property type="entry name" value="ADH_N"/>
    <property type="match status" value="1"/>
</dbReference>
<dbReference type="VEuPathDB" id="FungiDB:ASPNIDRAFT2_1136712"/>
<dbReference type="Pfam" id="PF07690">
    <property type="entry name" value="MFS_1"/>
    <property type="match status" value="1"/>
</dbReference>
<accession>A0A505IH08</accession>
<dbReference type="InterPro" id="IPR011701">
    <property type="entry name" value="MFS"/>
</dbReference>